<keyword evidence="9 12" id="KW-0238">DNA-binding</keyword>
<keyword evidence="11 12" id="KW-0742">SOS response</keyword>
<evidence type="ECO:0000256" key="13">
    <source>
        <dbReference type="RuleBase" id="RU000578"/>
    </source>
</evidence>
<dbReference type="RefSeq" id="WP_160624127.1">
    <property type="nucleotide sequence ID" value="NZ_WUUQ01000001.1"/>
</dbReference>
<evidence type="ECO:0000256" key="2">
    <source>
        <dbReference type="ARBA" id="ARBA00008016"/>
    </source>
</evidence>
<dbReference type="GO" id="GO:0006260">
    <property type="term" value="P:DNA replication"/>
    <property type="evidence" value="ECO:0007669"/>
    <property type="project" value="UniProtKB-UniRule"/>
</dbReference>
<dbReference type="HAMAP" id="MF_00365">
    <property type="entry name" value="RecF"/>
    <property type="match status" value="1"/>
</dbReference>
<dbReference type="GO" id="GO:0005737">
    <property type="term" value="C:cytoplasm"/>
    <property type="evidence" value="ECO:0007669"/>
    <property type="project" value="UniProtKB-SubCell"/>
</dbReference>
<evidence type="ECO:0000259" key="14">
    <source>
        <dbReference type="Pfam" id="PF02463"/>
    </source>
</evidence>
<keyword evidence="10 12" id="KW-0234">DNA repair</keyword>
<comment type="caution">
    <text evidence="15">The sequence shown here is derived from an EMBL/GenBank/DDBJ whole genome shotgun (WGS) entry which is preliminary data.</text>
</comment>
<dbReference type="SUPFAM" id="SSF52540">
    <property type="entry name" value="P-loop containing nucleoside triphosphate hydrolases"/>
    <property type="match status" value="1"/>
</dbReference>
<accession>A0A6N8U3U9</accession>
<keyword evidence="6 12" id="KW-0547">Nucleotide-binding</keyword>
<keyword evidence="7 12" id="KW-0227">DNA damage</keyword>
<comment type="similarity">
    <text evidence="2 12 13">Belongs to the RecF family.</text>
</comment>
<dbReference type="NCBIfam" id="TIGR00611">
    <property type="entry name" value="recf"/>
    <property type="match status" value="1"/>
</dbReference>
<dbReference type="InterPro" id="IPR001238">
    <property type="entry name" value="DNA-binding_RecF"/>
</dbReference>
<dbReference type="InterPro" id="IPR018078">
    <property type="entry name" value="DNA-binding_RecF_CS"/>
</dbReference>
<keyword evidence="4 12" id="KW-0963">Cytoplasm</keyword>
<keyword evidence="8 12" id="KW-0067">ATP-binding</keyword>
<dbReference type="Proteomes" id="UP000434036">
    <property type="component" value="Unassembled WGS sequence"/>
</dbReference>
<dbReference type="GO" id="GO:0009432">
    <property type="term" value="P:SOS response"/>
    <property type="evidence" value="ECO:0007669"/>
    <property type="project" value="UniProtKB-UniRule"/>
</dbReference>
<dbReference type="GO" id="GO:0005524">
    <property type="term" value="F:ATP binding"/>
    <property type="evidence" value="ECO:0007669"/>
    <property type="project" value="UniProtKB-UniRule"/>
</dbReference>
<evidence type="ECO:0000256" key="5">
    <source>
        <dbReference type="ARBA" id="ARBA00022705"/>
    </source>
</evidence>
<evidence type="ECO:0000256" key="6">
    <source>
        <dbReference type="ARBA" id="ARBA00022741"/>
    </source>
</evidence>
<reference evidence="15 16" key="2">
    <citation type="submission" date="2020-01" db="EMBL/GenBank/DDBJ databases">
        <title>Clostridiaceae sp. nov. isolated from the gut of human by culturomics.</title>
        <authorList>
            <person name="Chang Y."/>
        </authorList>
    </citation>
    <scope>NUCLEOTIDE SEQUENCE [LARGE SCALE GENOMIC DNA]</scope>
    <source>
        <strain evidence="15 16">DONG20-135</strain>
    </source>
</reference>
<evidence type="ECO:0000256" key="3">
    <source>
        <dbReference type="ARBA" id="ARBA00020170"/>
    </source>
</evidence>
<gene>
    <name evidence="12 15" type="primary">recF</name>
    <name evidence="15" type="ORF">GSF08_01610</name>
</gene>
<evidence type="ECO:0000256" key="1">
    <source>
        <dbReference type="ARBA" id="ARBA00004496"/>
    </source>
</evidence>
<feature type="binding site" evidence="12">
    <location>
        <begin position="30"/>
        <end position="37"/>
    </location>
    <ligand>
        <name>ATP</name>
        <dbReference type="ChEBI" id="CHEBI:30616"/>
    </ligand>
</feature>
<protein>
    <recommendedName>
        <fullName evidence="3 12">DNA replication and repair protein RecF</fullName>
    </recommendedName>
</protein>
<reference evidence="15 16" key="1">
    <citation type="submission" date="2019-12" db="EMBL/GenBank/DDBJ databases">
        <authorList>
            <person name="Yang R."/>
        </authorList>
    </citation>
    <scope>NUCLEOTIDE SEQUENCE [LARGE SCALE GENOMIC DNA]</scope>
    <source>
        <strain evidence="15 16">DONG20-135</strain>
    </source>
</reference>
<dbReference type="GO" id="GO:0000731">
    <property type="term" value="P:DNA synthesis involved in DNA repair"/>
    <property type="evidence" value="ECO:0007669"/>
    <property type="project" value="TreeGrafter"/>
</dbReference>
<evidence type="ECO:0000256" key="10">
    <source>
        <dbReference type="ARBA" id="ARBA00023204"/>
    </source>
</evidence>
<dbReference type="Gene3D" id="1.20.1050.90">
    <property type="entry name" value="RecF/RecN/SMC, N-terminal domain"/>
    <property type="match status" value="1"/>
</dbReference>
<dbReference type="GO" id="GO:0003697">
    <property type="term" value="F:single-stranded DNA binding"/>
    <property type="evidence" value="ECO:0007669"/>
    <property type="project" value="UniProtKB-UniRule"/>
</dbReference>
<sequence length="372" mass="43347">MILKKMRIRQFRNYEDQTLMFDQGIQYITGRNAQGKTNLLEAILYLSTTRSHRVNDDAELIKESRDFFLINGTLEKGNRSIELRIHVSKEGKNLFIYKSPIRKVSDFVGTCNAVMFCPDDLTLFQAAPRVRRRFIDMELSKMSKTYMNALTKANRLLKERNAALKLESINQEYVKVIDDQFLDLQVLIMKQRKKFLDELMSCGKNFYEDISQDLSDLAYTYVSAVPYEEDENAVKQSLRKKYEKNWTRDCMMKQTMIGFHKDDVIFTINGKEMSVYASQGQKRSALLALKLGIVFMNKEVTGEYPILLLDDVFSELDEYRRKKLLEVLPSEVQIFITATDRYSIPEECGKKITDWYVEHGTVKKGAENYGSK</sequence>
<evidence type="ECO:0000256" key="7">
    <source>
        <dbReference type="ARBA" id="ARBA00022763"/>
    </source>
</evidence>
<evidence type="ECO:0000313" key="15">
    <source>
        <dbReference type="EMBL" id="MXQ72640.1"/>
    </source>
</evidence>
<dbReference type="PANTHER" id="PTHR32182">
    <property type="entry name" value="DNA REPLICATION AND REPAIR PROTEIN RECF"/>
    <property type="match status" value="1"/>
</dbReference>
<evidence type="ECO:0000256" key="8">
    <source>
        <dbReference type="ARBA" id="ARBA00022840"/>
    </source>
</evidence>
<dbReference type="GO" id="GO:0006302">
    <property type="term" value="P:double-strand break repair"/>
    <property type="evidence" value="ECO:0007669"/>
    <property type="project" value="TreeGrafter"/>
</dbReference>
<feature type="domain" description="RecF/RecN/SMC N-terminal" evidence="14">
    <location>
        <begin position="3"/>
        <end position="343"/>
    </location>
</feature>
<dbReference type="EMBL" id="WUUQ01000001">
    <property type="protein sequence ID" value="MXQ72640.1"/>
    <property type="molecule type" value="Genomic_DNA"/>
</dbReference>
<dbReference type="InterPro" id="IPR003395">
    <property type="entry name" value="RecF/RecN/SMC_N"/>
</dbReference>
<dbReference type="PANTHER" id="PTHR32182:SF0">
    <property type="entry name" value="DNA REPLICATION AND REPAIR PROTEIN RECF"/>
    <property type="match status" value="1"/>
</dbReference>
<comment type="function">
    <text evidence="12 13">The RecF protein is involved in DNA metabolism; it is required for DNA replication and normal SOS inducibility. RecF binds preferentially to single-stranded, linear DNA. It also seems to bind ATP.</text>
</comment>
<dbReference type="InterPro" id="IPR027417">
    <property type="entry name" value="P-loop_NTPase"/>
</dbReference>
<evidence type="ECO:0000256" key="9">
    <source>
        <dbReference type="ARBA" id="ARBA00023125"/>
    </source>
</evidence>
<name>A0A6N8U3U9_9FIRM</name>
<keyword evidence="16" id="KW-1185">Reference proteome</keyword>
<evidence type="ECO:0000256" key="4">
    <source>
        <dbReference type="ARBA" id="ARBA00022490"/>
    </source>
</evidence>
<dbReference type="Gene3D" id="3.40.50.300">
    <property type="entry name" value="P-loop containing nucleotide triphosphate hydrolases"/>
    <property type="match status" value="1"/>
</dbReference>
<evidence type="ECO:0000256" key="12">
    <source>
        <dbReference type="HAMAP-Rule" id="MF_00365"/>
    </source>
</evidence>
<proteinExistence type="inferred from homology"/>
<dbReference type="AlphaFoldDB" id="A0A6N8U3U9"/>
<keyword evidence="5 12" id="KW-0235">DNA replication</keyword>
<dbReference type="PROSITE" id="PS00618">
    <property type="entry name" value="RECF_2"/>
    <property type="match status" value="1"/>
</dbReference>
<comment type="subcellular location">
    <subcellularLocation>
        <location evidence="1 12 13">Cytoplasm</location>
    </subcellularLocation>
</comment>
<dbReference type="Pfam" id="PF02463">
    <property type="entry name" value="SMC_N"/>
    <property type="match status" value="1"/>
</dbReference>
<organism evidence="15 16">
    <name type="scientific">Copranaerobaculum intestinale</name>
    <dbReference type="NCBI Taxonomy" id="2692629"/>
    <lineage>
        <taxon>Bacteria</taxon>
        <taxon>Bacillati</taxon>
        <taxon>Bacillota</taxon>
        <taxon>Erysipelotrichia</taxon>
        <taxon>Erysipelotrichales</taxon>
        <taxon>Erysipelotrichaceae</taxon>
        <taxon>Copranaerobaculum</taxon>
    </lineage>
</organism>
<dbReference type="InterPro" id="IPR042174">
    <property type="entry name" value="RecF_2"/>
</dbReference>
<evidence type="ECO:0000313" key="16">
    <source>
        <dbReference type="Proteomes" id="UP000434036"/>
    </source>
</evidence>
<evidence type="ECO:0000256" key="11">
    <source>
        <dbReference type="ARBA" id="ARBA00023236"/>
    </source>
</evidence>